<evidence type="ECO:0000256" key="2">
    <source>
        <dbReference type="ARBA" id="ARBA00008061"/>
    </source>
</evidence>
<dbReference type="SUPFAM" id="SSF51011">
    <property type="entry name" value="Glycosyl hydrolase domain"/>
    <property type="match status" value="1"/>
</dbReference>
<evidence type="ECO:0000256" key="5">
    <source>
        <dbReference type="ARBA" id="ARBA00023277"/>
    </source>
</evidence>
<accession>A0A4S4M7N9</accession>
<dbReference type="OrthoDB" id="550577at2759"/>
<dbReference type="SUPFAM" id="SSF51445">
    <property type="entry name" value="(Trans)glycosidases"/>
    <property type="match status" value="1"/>
</dbReference>
<proteinExistence type="inferred from homology"/>
<dbReference type="Pfam" id="PF00128">
    <property type="entry name" value="Alpha-amylase"/>
    <property type="match status" value="1"/>
</dbReference>
<evidence type="ECO:0000313" key="9">
    <source>
        <dbReference type="Proteomes" id="UP000310158"/>
    </source>
</evidence>
<comment type="similarity">
    <text evidence="2">Belongs to the glycosyl hydrolase 13 family.</text>
</comment>
<comment type="caution">
    <text evidence="8">The sequence shown here is derived from an EMBL/GenBank/DDBJ whole genome shotgun (WGS) entry which is preliminary data.</text>
</comment>
<dbReference type="InterPro" id="IPR017853">
    <property type="entry name" value="GH"/>
</dbReference>
<dbReference type="Gene3D" id="2.40.30.140">
    <property type="match status" value="1"/>
</dbReference>
<reference evidence="8 9" key="1">
    <citation type="submission" date="2019-02" db="EMBL/GenBank/DDBJ databases">
        <title>Genome sequencing of the rare red list fungi Bondarzewia mesenterica.</title>
        <authorList>
            <person name="Buettner E."/>
            <person name="Kellner H."/>
        </authorList>
    </citation>
    <scope>NUCLEOTIDE SEQUENCE [LARGE SCALE GENOMIC DNA]</scope>
    <source>
        <strain evidence="8 9">DSM 108281</strain>
    </source>
</reference>
<keyword evidence="6" id="KW-0326">Glycosidase</keyword>
<evidence type="ECO:0000259" key="7">
    <source>
        <dbReference type="SMART" id="SM00642"/>
    </source>
</evidence>
<dbReference type="InterPro" id="IPR006047">
    <property type="entry name" value="GH13_cat_dom"/>
</dbReference>
<gene>
    <name evidence="8" type="ORF">EW146_g677</name>
</gene>
<organism evidence="8 9">
    <name type="scientific">Bondarzewia mesenterica</name>
    <dbReference type="NCBI Taxonomy" id="1095465"/>
    <lineage>
        <taxon>Eukaryota</taxon>
        <taxon>Fungi</taxon>
        <taxon>Dikarya</taxon>
        <taxon>Basidiomycota</taxon>
        <taxon>Agaricomycotina</taxon>
        <taxon>Agaricomycetes</taxon>
        <taxon>Russulales</taxon>
        <taxon>Bondarzewiaceae</taxon>
        <taxon>Bondarzewia</taxon>
    </lineage>
</organism>
<evidence type="ECO:0000256" key="3">
    <source>
        <dbReference type="ARBA" id="ARBA00022723"/>
    </source>
</evidence>
<dbReference type="InterPro" id="IPR013780">
    <property type="entry name" value="Glyco_hydro_b"/>
</dbReference>
<dbReference type="EMBL" id="SGPL01000015">
    <property type="protein sequence ID" value="THH20757.1"/>
    <property type="molecule type" value="Genomic_DNA"/>
</dbReference>
<dbReference type="PANTHER" id="PTHR43447">
    <property type="entry name" value="ALPHA-AMYLASE"/>
    <property type="match status" value="1"/>
</dbReference>
<comment type="cofactor">
    <cofactor evidence="1">
        <name>Ca(2+)</name>
        <dbReference type="ChEBI" id="CHEBI:29108"/>
    </cofactor>
</comment>
<dbReference type="Gene3D" id="2.60.40.1180">
    <property type="entry name" value="Golgi alpha-mannosidase II"/>
    <property type="match status" value="1"/>
</dbReference>
<protein>
    <recommendedName>
        <fullName evidence="7">Glycosyl hydrolase family 13 catalytic domain-containing protein</fullName>
    </recommendedName>
</protein>
<keyword evidence="3" id="KW-0479">Metal-binding</keyword>
<keyword evidence="5" id="KW-0119">Carbohydrate metabolism</keyword>
<dbReference type="CDD" id="cd11318">
    <property type="entry name" value="AmyAc_bac_fung_AmyA"/>
    <property type="match status" value="1"/>
</dbReference>
<dbReference type="Proteomes" id="UP000310158">
    <property type="component" value="Unassembled WGS sequence"/>
</dbReference>
<evidence type="ECO:0000256" key="4">
    <source>
        <dbReference type="ARBA" id="ARBA00022801"/>
    </source>
</evidence>
<keyword evidence="4" id="KW-0378">Hydrolase</keyword>
<dbReference type="GO" id="GO:0004553">
    <property type="term" value="F:hydrolase activity, hydrolyzing O-glycosyl compounds"/>
    <property type="evidence" value="ECO:0007669"/>
    <property type="project" value="InterPro"/>
</dbReference>
<feature type="domain" description="Glycosyl hydrolase family 13 catalytic" evidence="7">
    <location>
        <begin position="3"/>
        <end position="425"/>
    </location>
</feature>
<dbReference type="Gene3D" id="3.20.20.80">
    <property type="entry name" value="Glycosidases"/>
    <property type="match status" value="1"/>
</dbReference>
<dbReference type="PIRSF" id="PIRSF001021">
    <property type="entry name" value="Alph-amls_thrmst"/>
    <property type="match status" value="1"/>
</dbReference>
<sequence>MFEKLTHLFYSGTSRRSDGALSKMHLGSQANSSNPLMMLTSKKFQFFTWDSSHPDMSWWAHFENEVPRLADLGVTQVWLPPPNKATHKHGQGYDAYDLWDLGEFLQKGTISTRWGTKDELIKAISVAKQYGIDIMIDAVLNHKLGGDRTEKFLAIPVDEKDRRKELGPAREIEGWTAFDFAGRAGQYSSMRWTHEHFTGVDWDQRTQSKGIYRIVGKEDKGWSHNVDKEFGNYDYLLGVDIDHRHPDVRADLFKWASWVLDVTGASGFRLDAIKHMDRKFLLEWIRRARDGPGRSGTFMVGEYWSGNASLILSYIRAFEGQVQLAFFDVPLHGNFHEASKNGSKYDLRTILNTTVVKMRPGDAVIFVDNHDTQVGQTLESWVDTNFKLQAYALILLRGEGHPCVFYGDLYPNRECFNESTANGLRRLMEVRKKFAGGSLRDYFYHPNCIGFVRTGDSNHSGCAVLISNASPKARADDQSHRIRMNVGPNHTNTNYVGLFEPFGRVDISADGGGSFSCKPGSIQVWVPAAQEEPSQC</sequence>
<evidence type="ECO:0000313" key="8">
    <source>
        <dbReference type="EMBL" id="THH20757.1"/>
    </source>
</evidence>
<evidence type="ECO:0000256" key="1">
    <source>
        <dbReference type="ARBA" id="ARBA00001913"/>
    </source>
</evidence>
<name>A0A4S4M7N9_9AGAM</name>
<dbReference type="NCBIfam" id="NF006969">
    <property type="entry name" value="PRK09441.1-2"/>
    <property type="match status" value="1"/>
</dbReference>
<dbReference type="AlphaFoldDB" id="A0A4S4M7N9"/>
<dbReference type="GO" id="GO:0005975">
    <property type="term" value="P:carbohydrate metabolic process"/>
    <property type="evidence" value="ECO:0007669"/>
    <property type="project" value="InterPro"/>
</dbReference>
<keyword evidence="9" id="KW-1185">Reference proteome</keyword>
<dbReference type="SMART" id="SM00642">
    <property type="entry name" value="Aamy"/>
    <property type="match status" value="1"/>
</dbReference>
<dbReference type="InterPro" id="IPR013776">
    <property type="entry name" value="A-amylase_thermo"/>
</dbReference>
<dbReference type="GO" id="GO:0005509">
    <property type="term" value="F:calcium ion binding"/>
    <property type="evidence" value="ECO:0007669"/>
    <property type="project" value="InterPro"/>
</dbReference>
<dbReference type="NCBIfam" id="NF006968">
    <property type="entry name" value="PRK09441.1-1"/>
    <property type="match status" value="1"/>
</dbReference>
<evidence type="ECO:0000256" key="6">
    <source>
        <dbReference type="ARBA" id="ARBA00023295"/>
    </source>
</evidence>